<dbReference type="SFLD" id="SFLDS00005">
    <property type="entry name" value="Isoprenoid_Synthase_Type_I"/>
    <property type="match status" value="1"/>
</dbReference>
<evidence type="ECO:0000256" key="2">
    <source>
        <dbReference type="ARBA" id="ARBA00006706"/>
    </source>
</evidence>
<proteinExistence type="inferred from homology"/>
<accession>A0A7M4DF06</accession>
<dbReference type="EMBL" id="CACRYJ010000011">
    <property type="protein sequence ID" value="VZO35499.1"/>
    <property type="molecule type" value="Genomic_DNA"/>
</dbReference>
<evidence type="ECO:0000256" key="5">
    <source>
        <dbReference type="ARBA" id="ARBA00022842"/>
    </source>
</evidence>
<name>A0A7M4DF06_9MICO</name>
<dbReference type="GO" id="GO:0046872">
    <property type="term" value="F:metal ion binding"/>
    <property type="evidence" value="ECO:0007669"/>
    <property type="project" value="UniProtKB-KW"/>
</dbReference>
<dbReference type="InterPro" id="IPR033749">
    <property type="entry name" value="Polyprenyl_synt_CS"/>
</dbReference>
<keyword evidence="5" id="KW-0460">Magnesium</keyword>
<dbReference type="AlphaFoldDB" id="A0A7M4DF06"/>
<dbReference type="PROSITE" id="PS00444">
    <property type="entry name" value="POLYPRENYL_SYNTHASE_2"/>
    <property type="match status" value="1"/>
</dbReference>
<dbReference type="Gene3D" id="1.10.600.10">
    <property type="entry name" value="Farnesyl Diphosphate Synthase"/>
    <property type="match status" value="1"/>
</dbReference>
<sequence length="368" mass="39427">MVPARCIAMSTAARTALIAEDDETTVSSYLDHYFARQIARAAGYGEHYRELWESARDAASGGKRLRPALLLLVHGHLARDPRVNQRADVVELAAAFELLHTAFVIHDDVIDHDLVRRGRPNVQGRAVVAAIDRGASRDRAADYGEAAAILAGDLLISAAHVLIAGLAAPADRRRALLDLLEGCVFRTAAGEHADVWASVSGSPTETEVLAVMENKTAAYSFRAPLQAGALLAGAPTAVLAGLGRVGRHLGIAFQLRDDVLGVFGREEATGKSALGDLREGKETMLVSYARRDPSWAAVASAFGRRDLNEAQVQQLREVLRRSGALAYVEQRIADEIAAVQDLLQQLDVPEGLRKAIAATALSVAGRNR</sequence>
<dbReference type="Pfam" id="PF00348">
    <property type="entry name" value="polyprenyl_synt"/>
    <property type="match status" value="1"/>
</dbReference>
<dbReference type="GO" id="GO:0008299">
    <property type="term" value="P:isoprenoid biosynthetic process"/>
    <property type="evidence" value="ECO:0007669"/>
    <property type="project" value="InterPro"/>
</dbReference>
<gene>
    <name evidence="7" type="ORF">HALOF300_00697</name>
</gene>
<dbReference type="CDD" id="cd00685">
    <property type="entry name" value="Trans_IPPS_HT"/>
    <property type="match status" value="1"/>
</dbReference>
<dbReference type="InterPro" id="IPR008949">
    <property type="entry name" value="Isoprenoid_synthase_dom_sf"/>
</dbReference>
<dbReference type="Proteomes" id="UP000419743">
    <property type="component" value="Unassembled WGS sequence"/>
</dbReference>
<evidence type="ECO:0000313" key="8">
    <source>
        <dbReference type="Proteomes" id="UP000419743"/>
    </source>
</evidence>
<evidence type="ECO:0000256" key="3">
    <source>
        <dbReference type="ARBA" id="ARBA00022679"/>
    </source>
</evidence>
<dbReference type="PANTHER" id="PTHR12001:SF85">
    <property type="entry name" value="SHORT CHAIN ISOPRENYL DIPHOSPHATE SYNTHASE"/>
    <property type="match status" value="1"/>
</dbReference>
<evidence type="ECO:0000256" key="4">
    <source>
        <dbReference type="ARBA" id="ARBA00022723"/>
    </source>
</evidence>
<keyword evidence="4" id="KW-0479">Metal-binding</keyword>
<organism evidence="7 8">
    <name type="scientific">Occultella aeris</name>
    <dbReference type="NCBI Taxonomy" id="2761496"/>
    <lineage>
        <taxon>Bacteria</taxon>
        <taxon>Bacillati</taxon>
        <taxon>Actinomycetota</taxon>
        <taxon>Actinomycetes</taxon>
        <taxon>Micrococcales</taxon>
        <taxon>Ruaniaceae</taxon>
        <taxon>Occultella</taxon>
    </lineage>
</organism>
<dbReference type="GO" id="GO:0004337">
    <property type="term" value="F:(2E,6E)-farnesyl diphosphate synthase activity"/>
    <property type="evidence" value="ECO:0007669"/>
    <property type="project" value="UniProtKB-EC"/>
</dbReference>
<dbReference type="SUPFAM" id="SSF48576">
    <property type="entry name" value="Terpenoid synthases"/>
    <property type="match status" value="1"/>
</dbReference>
<reference evidence="7 8" key="1">
    <citation type="submission" date="2019-11" db="EMBL/GenBank/DDBJ databases">
        <authorList>
            <person name="Criscuolo A."/>
        </authorList>
    </citation>
    <scope>NUCLEOTIDE SEQUENCE [LARGE SCALE GENOMIC DNA]</scope>
    <source>
        <strain evidence="7">CIP111667</strain>
    </source>
</reference>
<dbReference type="PROSITE" id="PS00723">
    <property type="entry name" value="POLYPRENYL_SYNTHASE_1"/>
    <property type="match status" value="1"/>
</dbReference>
<evidence type="ECO:0000256" key="1">
    <source>
        <dbReference type="ARBA" id="ARBA00001946"/>
    </source>
</evidence>
<evidence type="ECO:0000313" key="7">
    <source>
        <dbReference type="EMBL" id="VZO35499.1"/>
    </source>
</evidence>
<dbReference type="InterPro" id="IPR000092">
    <property type="entry name" value="Polyprenyl_synt"/>
</dbReference>
<evidence type="ECO:0000256" key="6">
    <source>
        <dbReference type="RuleBase" id="RU004466"/>
    </source>
</evidence>
<comment type="similarity">
    <text evidence="2 6">Belongs to the FPP/GGPP synthase family.</text>
</comment>
<dbReference type="EC" id="2.5.1.10" evidence="7"/>
<keyword evidence="8" id="KW-1185">Reference proteome</keyword>
<comment type="cofactor">
    <cofactor evidence="1">
        <name>Mg(2+)</name>
        <dbReference type="ChEBI" id="CHEBI:18420"/>
    </cofactor>
</comment>
<comment type="caution">
    <text evidence="7">The sequence shown here is derived from an EMBL/GenBank/DDBJ whole genome shotgun (WGS) entry which is preliminary data.</text>
</comment>
<protein>
    <submittedName>
        <fullName evidence="7">(2E,6E)-farnesyl diphosphate synthase</fullName>
        <ecNumber evidence="7">2.5.1.10</ecNumber>
    </submittedName>
</protein>
<keyword evidence="3 6" id="KW-0808">Transferase</keyword>
<dbReference type="PANTHER" id="PTHR12001">
    <property type="entry name" value="GERANYLGERANYL PYROPHOSPHATE SYNTHASE"/>
    <property type="match status" value="1"/>
</dbReference>